<dbReference type="Pfam" id="PF22679">
    <property type="entry name" value="T1R_D3-like"/>
    <property type="match status" value="1"/>
</dbReference>
<dbReference type="SUPFAM" id="SSF52540">
    <property type="entry name" value="P-loop containing nucleoside triphosphate hydrolases"/>
    <property type="match status" value="2"/>
</dbReference>
<dbReference type="InterPro" id="IPR004473">
    <property type="entry name" value="Restrct_endonuc_typeI_HsdR"/>
</dbReference>
<keyword evidence="9 11" id="KW-0067">ATP-binding</keyword>
<dbReference type="NCBIfam" id="TIGR00348">
    <property type="entry name" value="hsdR"/>
    <property type="match status" value="1"/>
</dbReference>
<keyword evidence="8 11" id="KW-0378">Hydrolase</keyword>
<dbReference type="InterPro" id="IPR007409">
    <property type="entry name" value="Restrct_endonuc_type1_HsdR_N"/>
</dbReference>
<gene>
    <name evidence="14" type="ORF">EHS19_09270</name>
</gene>
<dbReference type="EMBL" id="RQSP01000046">
    <property type="protein sequence ID" value="KAB5605401.1"/>
    <property type="molecule type" value="Genomic_DNA"/>
</dbReference>
<evidence type="ECO:0000256" key="4">
    <source>
        <dbReference type="ARBA" id="ARBA00022722"/>
    </source>
</evidence>
<dbReference type="GO" id="GO:0009035">
    <property type="term" value="F:type I site-specific deoxyribonuclease activity"/>
    <property type="evidence" value="ECO:0007669"/>
    <property type="project" value="UniProtKB-EC"/>
</dbReference>
<evidence type="ECO:0000256" key="6">
    <source>
        <dbReference type="ARBA" id="ARBA00022747"/>
    </source>
</evidence>
<comment type="subunit">
    <text evidence="3 11">The type I restriction/modification system is composed of three polypeptides R, M and S.</text>
</comment>
<organism evidence="14 15">
    <name type="scientific">Bifidobacterium jacchi</name>
    <dbReference type="NCBI Taxonomy" id="2490545"/>
    <lineage>
        <taxon>Bacteria</taxon>
        <taxon>Bacillati</taxon>
        <taxon>Actinomycetota</taxon>
        <taxon>Actinomycetes</taxon>
        <taxon>Bifidobacteriales</taxon>
        <taxon>Bifidobacteriaceae</taxon>
        <taxon>Bifidobacterium</taxon>
    </lineage>
</organism>
<dbReference type="PANTHER" id="PTHR30195">
    <property type="entry name" value="TYPE I SITE-SPECIFIC DEOXYRIBONUCLEASE PROTEIN SUBUNIT M AND R"/>
    <property type="match status" value="1"/>
</dbReference>
<dbReference type="AlphaFoldDB" id="A0A5N5RF87"/>
<dbReference type="GO" id="GO:0009307">
    <property type="term" value="P:DNA restriction-modification system"/>
    <property type="evidence" value="ECO:0007669"/>
    <property type="project" value="UniProtKB-KW"/>
</dbReference>
<dbReference type="SMART" id="SM00487">
    <property type="entry name" value="DEXDc"/>
    <property type="match status" value="1"/>
</dbReference>
<dbReference type="PROSITE" id="PS51192">
    <property type="entry name" value="HELICASE_ATP_BIND_1"/>
    <property type="match status" value="1"/>
</dbReference>
<evidence type="ECO:0000256" key="1">
    <source>
        <dbReference type="ARBA" id="ARBA00000851"/>
    </source>
</evidence>
<sequence>MIFDKESEFEESVISVLKQHGWTDGVLRYPTEKDLIENWKGILYRNNCGQDCLGKYPLTDGEMAQILEQIESLRTPMALNSFINGKTVAITRDNKDDIAHFGKEVSLKIYDRREIAVGDSVYQIAQQPVYSAKNSILNSRRGDLTLLINGMPLIHIELKRSGIPVSQATGQIEKYSHEGVFTGIFRLIQIFVAMTPDDAVYFANPDVDKFNPSYYFHWADYNNEPICGGNSPGTDEWKRFIGGTSGTAGLLSIPMAHQLIGFYTIADSSEGCLKVLRSYQYIAANAISDRVRKCDWEQRPALPGRPGGYVWHTTGSGKTMTSFKSAQLIADSKDADKVVFLMDRIELGTQSLKEYRSFADNEDDVQGTENTGVLRQRLASTDPKDTLIVTSIQKMSNIKLGEGGEAGVTQAELERMAAKRIVFIVDECHRSTFGDMLQDIRRSFPNALYFGFTGTPILDENKKKKSTTSMVFGECLHRYSIADGIRDHNVLGFDPTMVTTYKDADVRRTVALDKARACSVEEALDDPDKAEVYEHYMDKAEVPMGAVTSENGQRVLGIEDLLPRGQYGIGSEHEHMVVADILDQFPVLSHANKFHAMLATSSIPEAISYYHLLKEQVPDLRVTALFDPNVDNASGSTVKEDALVEIISDYNAAYDKKFTMPTWSAMKKDISSRLSHKAPYGSIDTNRGQRLDLLIVVDQMLTGFDSKWVNTLYLDKVIENESIIQAFSRTNRLFGPDKPFGVIRYYRKPHTMRRNIERAVKLYSGDRPLDLFVQKLPQNVASMDARYREILSVFNDSGQSDLRQLPESVESKRKFAKEFVELNQFLEAAKVQGFDWNKESFEFTDENGDSVNVRPELDQRTYLILAQRYKELFDDKSEGDDASGDNKNDEAPYELDGYLTAIDTGLIDTDYMNANFTKWLKALREDSPELAQATEQLHRSFATLSADEQRLAELFLHDVERGDVTVEDGMSLRDYITRYERREQDERRNKLVAALGVNRSLLEEFTLKLVTEKSLNEFGRFDALNRTVDVARARAFFERRDGMRLPPYKVKMSARSLLKRFVLSGGFDIERGDGGIGGDIGDDTAANAGGNASAGGSAAAGTGDGAADQAI</sequence>
<evidence type="ECO:0000256" key="10">
    <source>
        <dbReference type="ARBA" id="ARBA00023125"/>
    </source>
</evidence>
<evidence type="ECO:0000313" key="14">
    <source>
        <dbReference type="EMBL" id="KAB5605401.1"/>
    </source>
</evidence>
<dbReference type="Proteomes" id="UP000326336">
    <property type="component" value="Unassembled WGS sequence"/>
</dbReference>
<evidence type="ECO:0000256" key="8">
    <source>
        <dbReference type="ARBA" id="ARBA00022801"/>
    </source>
</evidence>
<dbReference type="InterPro" id="IPR022625">
    <property type="entry name" value="TypeI_RM_Rsu_C"/>
</dbReference>
<dbReference type="OrthoDB" id="9758243at2"/>
<keyword evidence="7 14" id="KW-0255">Endonuclease</keyword>
<dbReference type="InterPro" id="IPR027417">
    <property type="entry name" value="P-loop_NTPase"/>
</dbReference>
<dbReference type="Gene3D" id="3.40.50.300">
    <property type="entry name" value="P-loop containing nucleotide triphosphate hydrolases"/>
    <property type="match status" value="2"/>
</dbReference>
<dbReference type="GO" id="GO:0003677">
    <property type="term" value="F:DNA binding"/>
    <property type="evidence" value="ECO:0007669"/>
    <property type="project" value="UniProtKB-KW"/>
</dbReference>
<keyword evidence="15" id="KW-1185">Reference proteome</keyword>
<keyword evidence="4" id="KW-0540">Nuclease</keyword>
<evidence type="ECO:0000256" key="12">
    <source>
        <dbReference type="SAM" id="MobiDB-lite"/>
    </source>
</evidence>
<dbReference type="Pfam" id="PF04313">
    <property type="entry name" value="HSDR_N"/>
    <property type="match status" value="1"/>
</dbReference>
<feature type="domain" description="Helicase ATP-binding" evidence="13">
    <location>
        <begin position="299"/>
        <end position="474"/>
    </location>
</feature>
<comment type="function">
    <text evidence="11">Subunit R is required for both nuclease and ATPase activities, but not for modification.</text>
</comment>
<comment type="similarity">
    <text evidence="2 11">Belongs to the HsdR family.</text>
</comment>
<dbReference type="Pfam" id="PF12008">
    <property type="entry name" value="EcoR124_C"/>
    <property type="match status" value="1"/>
</dbReference>
<protein>
    <recommendedName>
        <fullName evidence="11">Type I restriction enzyme endonuclease subunit</fullName>
        <shortName evidence="11">R protein</shortName>
        <ecNumber evidence="11">3.1.21.3</ecNumber>
    </recommendedName>
</protein>
<dbReference type="Gene3D" id="3.90.1570.50">
    <property type="match status" value="1"/>
</dbReference>
<evidence type="ECO:0000256" key="5">
    <source>
        <dbReference type="ARBA" id="ARBA00022741"/>
    </source>
</evidence>
<dbReference type="PANTHER" id="PTHR30195:SF16">
    <property type="entry name" value="TYPE I RESTRICTION ENZYME ENDONUCLEASE SUBUNIT"/>
    <property type="match status" value="1"/>
</dbReference>
<keyword evidence="5 11" id="KW-0547">Nucleotide-binding</keyword>
<keyword evidence="10 11" id="KW-0238">DNA-binding</keyword>
<keyword evidence="6 11" id="KW-0680">Restriction system</keyword>
<dbReference type="InterPro" id="IPR055180">
    <property type="entry name" value="HsdR_RecA-like_helicase_dom_2"/>
</dbReference>
<dbReference type="InterPro" id="IPR014001">
    <property type="entry name" value="Helicase_ATP-bd"/>
</dbReference>
<dbReference type="InterPro" id="IPR051268">
    <property type="entry name" value="Type-I_R_enzyme_R_subunit"/>
</dbReference>
<evidence type="ECO:0000256" key="3">
    <source>
        <dbReference type="ARBA" id="ARBA00011296"/>
    </source>
</evidence>
<evidence type="ECO:0000256" key="7">
    <source>
        <dbReference type="ARBA" id="ARBA00022759"/>
    </source>
</evidence>
<dbReference type="EC" id="3.1.21.3" evidence="11"/>
<evidence type="ECO:0000256" key="11">
    <source>
        <dbReference type="RuleBase" id="RU364115"/>
    </source>
</evidence>
<dbReference type="RefSeq" id="WP_151917468.1">
    <property type="nucleotide sequence ID" value="NZ_RQSP01000046.1"/>
</dbReference>
<comment type="caution">
    <text evidence="14">The sequence shown here is derived from an EMBL/GenBank/DDBJ whole genome shotgun (WGS) entry which is preliminary data.</text>
</comment>
<dbReference type="CDD" id="cd22332">
    <property type="entry name" value="HsdR_N"/>
    <property type="match status" value="1"/>
</dbReference>
<dbReference type="InterPro" id="IPR040980">
    <property type="entry name" value="SWI2_SNF2"/>
</dbReference>
<dbReference type="Pfam" id="PF18766">
    <property type="entry name" value="SWI2_SNF2"/>
    <property type="match status" value="1"/>
</dbReference>
<reference evidence="14 15" key="1">
    <citation type="journal article" date="2019" name="Int. J. Syst. Evol. Microbiol.">
        <title>Bifidobacterium jacchi sp. nov., isolated from the faeces of a baby common marmoset (Callithrix jacchus).</title>
        <authorList>
            <person name="Modesto M."/>
            <person name="Watanabe K."/>
            <person name="Arita M."/>
            <person name="Satti M."/>
            <person name="Oki K."/>
            <person name="Sciavilla P."/>
            <person name="Patavino C."/>
            <person name="Camma C."/>
            <person name="Michelini S."/>
            <person name="Sgorbati B."/>
            <person name="Mattarelli P."/>
        </authorList>
    </citation>
    <scope>NUCLEOTIDE SEQUENCE [LARGE SCALE GENOMIC DNA]</scope>
    <source>
        <strain evidence="14 15">MRM 9.3</strain>
    </source>
</reference>
<evidence type="ECO:0000256" key="2">
    <source>
        <dbReference type="ARBA" id="ARBA00008598"/>
    </source>
</evidence>
<evidence type="ECO:0000259" key="13">
    <source>
        <dbReference type="PROSITE" id="PS51192"/>
    </source>
</evidence>
<evidence type="ECO:0000313" key="15">
    <source>
        <dbReference type="Proteomes" id="UP000326336"/>
    </source>
</evidence>
<dbReference type="GO" id="GO:0005524">
    <property type="term" value="F:ATP binding"/>
    <property type="evidence" value="ECO:0007669"/>
    <property type="project" value="UniProtKB-KW"/>
</dbReference>
<name>A0A5N5RF87_9BIFI</name>
<proteinExistence type="inferred from homology"/>
<evidence type="ECO:0000256" key="9">
    <source>
        <dbReference type="ARBA" id="ARBA00022840"/>
    </source>
</evidence>
<feature type="region of interest" description="Disordered" evidence="12">
    <location>
        <begin position="1091"/>
        <end position="1111"/>
    </location>
</feature>
<comment type="catalytic activity">
    <reaction evidence="1 11">
        <text>Endonucleolytic cleavage of DNA to give random double-stranded fragments with terminal 5'-phosphates, ATP is simultaneously hydrolyzed.</text>
        <dbReference type="EC" id="3.1.21.3"/>
    </reaction>
</comment>
<accession>A0A5N5RF87</accession>